<organism evidence="2 3">
    <name type="scientific">Dentipellis fragilis</name>
    <dbReference type="NCBI Taxonomy" id="205917"/>
    <lineage>
        <taxon>Eukaryota</taxon>
        <taxon>Fungi</taxon>
        <taxon>Dikarya</taxon>
        <taxon>Basidiomycota</taxon>
        <taxon>Agaricomycotina</taxon>
        <taxon>Agaricomycetes</taxon>
        <taxon>Russulales</taxon>
        <taxon>Hericiaceae</taxon>
        <taxon>Dentipellis</taxon>
    </lineage>
</organism>
<evidence type="ECO:0000313" key="2">
    <source>
        <dbReference type="EMBL" id="TFY70507.1"/>
    </source>
</evidence>
<sequence length="442" mass="48850">MPHSQIVSATATGPSLPSPLPKVSYSSIVSGTWMQNSTVVNNDSGASTPSSSSPTLTADSCLSSSPASSSYTLPTILEEPEPSPTASPIKGPPLHDATVGAFSVDSLTPLLHNLDLDSHTPTPLYVAQPFTSKTVAVAEPMHGLPYNYNPHMSNYAPLAPQLSHYPYDPIQNTYPATSYTNVASTSYAVQAPPAMKPYHGAPVAQPPPAMPYYRPWTEAFFDGVRAANDRQRVFHAQRVVGVRDWNRTRIQDLAWMLIWEATGSADAKNFAKFAEALRECLRENVAAELTDVFAWHVRDYAMETFRGWWEPNGPYSLVGQRPASRTHVESALALSRFIGQLFVGELLTQDHIFACMDILLVHLCSLEHIIAFHEIIMHANMRLCETPRDRAIVLSRSQTLTQKAPMIPANASLQGVQFRQSQVATWMAETWERIETWIPRLP</sequence>
<feature type="compositionally biased region" description="Polar residues" evidence="1">
    <location>
        <begin position="1"/>
        <end position="15"/>
    </location>
</feature>
<protein>
    <submittedName>
        <fullName evidence="2">Uncharacterized protein</fullName>
    </submittedName>
</protein>
<feature type="region of interest" description="Disordered" evidence="1">
    <location>
        <begin position="1"/>
        <end position="20"/>
    </location>
</feature>
<dbReference type="Proteomes" id="UP000298327">
    <property type="component" value="Unassembled WGS sequence"/>
</dbReference>
<feature type="region of interest" description="Disordered" evidence="1">
    <location>
        <begin position="40"/>
        <end position="94"/>
    </location>
</feature>
<keyword evidence="3" id="KW-1185">Reference proteome</keyword>
<comment type="caution">
    <text evidence="2">The sequence shown here is derived from an EMBL/GenBank/DDBJ whole genome shotgun (WGS) entry which is preliminary data.</text>
</comment>
<gene>
    <name evidence="2" type="ORF">EVG20_g2491</name>
</gene>
<name>A0A4Y9Z912_9AGAM</name>
<accession>A0A4Y9Z912</accession>
<dbReference type="OrthoDB" id="3071225at2759"/>
<evidence type="ECO:0000313" key="3">
    <source>
        <dbReference type="Proteomes" id="UP000298327"/>
    </source>
</evidence>
<reference evidence="2 3" key="1">
    <citation type="submission" date="2019-02" db="EMBL/GenBank/DDBJ databases">
        <title>Genome sequencing of the rare red list fungi Dentipellis fragilis.</title>
        <authorList>
            <person name="Buettner E."/>
            <person name="Kellner H."/>
        </authorList>
    </citation>
    <scope>NUCLEOTIDE SEQUENCE [LARGE SCALE GENOMIC DNA]</scope>
    <source>
        <strain evidence="2 3">DSM 105465</strain>
    </source>
</reference>
<proteinExistence type="predicted"/>
<dbReference type="AlphaFoldDB" id="A0A4Y9Z912"/>
<dbReference type="EMBL" id="SEOQ01000098">
    <property type="protein sequence ID" value="TFY70507.1"/>
    <property type="molecule type" value="Genomic_DNA"/>
</dbReference>
<feature type="compositionally biased region" description="Low complexity" evidence="1">
    <location>
        <begin position="43"/>
        <end position="70"/>
    </location>
</feature>
<evidence type="ECO:0000256" key="1">
    <source>
        <dbReference type="SAM" id="MobiDB-lite"/>
    </source>
</evidence>